<sequence length="67" mass="7350">MVQIPCSKTNRLPLLRHHCSTRLRRSTLPLLVVASSTTTLWELLMVGSTVATNTSSRTSPTARLSSL</sequence>
<evidence type="ECO:0000313" key="1">
    <source>
        <dbReference type="EMBL" id="JAE20529.1"/>
    </source>
</evidence>
<proteinExistence type="predicted"/>
<reference evidence="1" key="1">
    <citation type="submission" date="2014-09" db="EMBL/GenBank/DDBJ databases">
        <authorList>
            <person name="Magalhaes I.L.F."/>
            <person name="Oliveira U."/>
            <person name="Santos F.R."/>
            <person name="Vidigal T.H.D.A."/>
            <person name="Brescovit A.D."/>
            <person name="Santos A.J."/>
        </authorList>
    </citation>
    <scope>NUCLEOTIDE SEQUENCE</scope>
    <source>
        <tissue evidence="1">Shoot tissue taken approximately 20 cm above the soil surface</tissue>
    </source>
</reference>
<dbReference type="EMBL" id="GBRH01177367">
    <property type="protein sequence ID" value="JAE20529.1"/>
    <property type="molecule type" value="Transcribed_RNA"/>
</dbReference>
<protein>
    <submittedName>
        <fullName evidence="1">Uncharacterized protein</fullName>
    </submittedName>
</protein>
<dbReference type="AlphaFoldDB" id="A0A0A9GAN5"/>
<reference evidence="1" key="2">
    <citation type="journal article" date="2015" name="Data Brief">
        <title>Shoot transcriptome of the giant reed, Arundo donax.</title>
        <authorList>
            <person name="Barrero R.A."/>
            <person name="Guerrero F.D."/>
            <person name="Moolhuijzen P."/>
            <person name="Goolsby J.A."/>
            <person name="Tidwell J."/>
            <person name="Bellgard S.E."/>
            <person name="Bellgard M.I."/>
        </authorList>
    </citation>
    <scope>NUCLEOTIDE SEQUENCE</scope>
    <source>
        <tissue evidence="1">Shoot tissue taken approximately 20 cm above the soil surface</tissue>
    </source>
</reference>
<organism evidence="1">
    <name type="scientific">Arundo donax</name>
    <name type="common">Giant reed</name>
    <name type="synonym">Donax arundinaceus</name>
    <dbReference type="NCBI Taxonomy" id="35708"/>
    <lineage>
        <taxon>Eukaryota</taxon>
        <taxon>Viridiplantae</taxon>
        <taxon>Streptophyta</taxon>
        <taxon>Embryophyta</taxon>
        <taxon>Tracheophyta</taxon>
        <taxon>Spermatophyta</taxon>
        <taxon>Magnoliopsida</taxon>
        <taxon>Liliopsida</taxon>
        <taxon>Poales</taxon>
        <taxon>Poaceae</taxon>
        <taxon>PACMAD clade</taxon>
        <taxon>Arundinoideae</taxon>
        <taxon>Arundineae</taxon>
        <taxon>Arundo</taxon>
    </lineage>
</organism>
<name>A0A0A9GAN5_ARUDO</name>
<accession>A0A0A9GAN5</accession>